<dbReference type="SUPFAM" id="SSF53474">
    <property type="entry name" value="alpha/beta-Hydrolases"/>
    <property type="match status" value="1"/>
</dbReference>
<dbReference type="PROSITE" id="PS50937">
    <property type="entry name" value="HTH_MERR_2"/>
    <property type="match status" value="1"/>
</dbReference>
<dbReference type="Pfam" id="PF00376">
    <property type="entry name" value="MerR"/>
    <property type="match status" value="1"/>
</dbReference>
<dbReference type="GO" id="GO:0006355">
    <property type="term" value="P:regulation of DNA-templated transcription"/>
    <property type="evidence" value="ECO:0007669"/>
    <property type="project" value="InterPro"/>
</dbReference>
<dbReference type="InterPro" id="IPR009061">
    <property type="entry name" value="DNA-bd_dom_put_sf"/>
</dbReference>
<dbReference type="SUPFAM" id="SSF46955">
    <property type="entry name" value="Putative DNA-binding domain"/>
    <property type="match status" value="1"/>
</dbReference>
<accession>A0A401YJ40</accession>
<evidence type="ECO:0000313" key="4">
    <source>
        <dbReference type="Proteomes" id="UP000286931"/>
    </source>
</evidence>
<dbReference type="GO" id="GO:0008374">
    <property type="term" value="F:O-acyltransferase activity"/>
    <property type="evidence" value="ECO:0007669"/>
    <property type="project" value="InterPro"/>
</dbReference>
<feature type="region of interest" description="Disordered" evidence="1">
    <location>
        <begin position="135"/>
        <end position="196"/>
    </location>
</feature>
<dbReference type="InterPro" id="IPR029058">
    <property type="entry name" value="AB_hydrolase_fold"/>
</dbReference>
<dbReference type="GO" id="GO:0003677">
    <property type="term" value="F:DNA binding"/>
    <property type="evidence" value="ECO:0007669"/>
    <property type="project" value="InterPro"/>
</dbReference>
<dbReference type="Gene3D" id="1.10.1660.10">
    <property type="match status" value="1"/>
</dbReference>
<dbReference type="Proteomes" id="UP000286931">
    <property type="component" value="Unassembled WGS sequence"/>
</dbReference>
<evidence type="ECO:0000256" key="1">
    <source>
        <dbReference type="SAM" id="MobiDB-lite"/>
    </source>
</evidence>
<feature type="domain" description="HTH merR-type" evidence="2">
    <location>
        <begin position="1"/>
        <end position="28"/>
    </location>
</feature>
<dbReference type="AlphaFoldDB" id="A0A401YJ40"/>
<comment type="caution">
    <text evidence="3">The sequence shown here is derived from an EMBL/GenBank/DDBJ whole genome shotgun (WGS) entry which is preliminary data.</text>
</comment>
<dbReference type="InterPro" id="IPR000551">
    <property type="entry name" value="MerR-type_HTH_dom"/>
</dbReference>
<dbReference type="Pfam" id="PF02450">
    <property type="entry name" value="LCAT"/>
    <property type="match status" value="1"/>
</dbReference>
<gene>
    <name evidence="3" type="ORF">EHYA_02292</name>
</gene>
<protein>
    <recommendedName>
        <fullName evidence="2">HTH merR-type domain-containing protein</fullName>
    </recommendedName>
</protein>
<dbReference type="EMBL" id="BIFH01000016">
    <property type="protein sequence ID" value="GCD94623.1"/>
    <property type="molecule type" value="Genomic_DNA"/>
</dbReference>
<dbReference type="GO" id="GO:0006629">
    <property type="term" value="P:lipid metabolic process"/>
    <property type="evidence" value="ECO:0007669"/>
    <property type="project" value="InterPro"/>
</dbReference>
<organism evidence="3 4">
    <name type="scientific">Embleya hyalina</name>
    <dbReference type="NCBI Taxonomy" id="516124"/>
    <lineage>
        <taxon>Bacteria</taxon>
        <taxon>Bacillati</taxon>
        <taxon>Actinomycetota</taxon>
        <taxon>Actinomycetes</taxon>
        <taxon>Kitasatosporales</taxon>
        <taxon>Streptomycetaceae</taxon>
        <taxon>Embleya</taxon>
    </lineage>
</organism>
<sequence length="668" mass="70900">MDRVGEVADEAGVSVRALRHHEQQGLLPAAGGTGPDTTVGQVRPIRRLYAAGRPSKVFRDVLPCVDSGESPPALPDRPVAERARLTRRVTDLLAVHDRLDDVIALSRDPDADRSRLRWRAGAATTSEIACAPAVSPARMDGRHRRGWGTYRLPGEGGRVRRGGGGGARGRWERGTARCATEGPDGPSPARRGRLRPGIGATMNDAVIVLPGMMGSELVEVSTGRTLWGPADTSWYAGTWTTGGALDALAVTDAERSGRVGRIRATRLLHTPAWAPLLRGFEPYTELVRALRGAAADPAAVHEFPYDWRLPVDYNAGLLAIAAYEHLRRWRRHPLGGRDARLVLVAHSTGGLVARYFTEVLGDAAELRALVTLGTPFLGAPKALHLLGAAPADPGSRSASSPSAAHLPEARLRRFAATVPGLYDLLPSYRCLDEGSAVRRPTAADVAAVGGDECLAEDAFARRERLLGTGSWDTLWPVVGVEQPTVQSLVIRDGVVRPRFVTCASDGDGGIVRADRRGDDTVCRRVAAPAALKPFAVVQTHGALARSREAIGYVCAVLRQEDPAPERVGDVVPLALDVADSVAAGGTLDIVLDGVDDPTAISVRVVDVATGVTLPRALPVARDGRVTIRQILPVEGLFRVLAGAREQSPVSRLVLATDPSAAFDPTDPG</sequence>
<evidence type="ECO:0000259" key="2">
    <source>
        <dbReference type="PROSITE" id="PS50937"/>
    </source>
</evidence>
<evidence type="ECO:0000313" key="3">
    <source>
        <dbReference type="EMBL" id="GCD94623.1"/>
    </source>
</evidence>
<dbReference type="InterPro" id="IPR003386">
    <property type="entry name" value="LACT/PDAT_acylTrfase"/>
</dbReference>
<proteinExistence type="predicted"/>
<dbReference type="Gene3D" id="3.40.50.1820">
    <property type="entry name" value="alpha/beta hydrolase"/>
    <property type="match status" value="1"/>
</dbReference>
<dbReference type="RefSeq" id="WP_126636802.1">
    <property type="nucleotide sequence ID" value="NZ_BIFH01000016.1"/>
</dbReference>
<dbReference type="OrthoDB" id="8871309at2"/>
<keyword evidence="4" id="KW-1185">Reference proteome</keyword>
<name>A0A401YJ40_9ACTN</name>
<reference evidence="3 4" key="1">
    <citation type="submission" date="2018-12" db="EMBL/GenBank/DDBJ databases">
        <title>Draft genome sequence of Embleya hyalina NBRC 13850T.</title>
        <authorList>
            <person name="Komaki H."/>
            <person name="Hosoyama A."/>
            <person name="Kimura A."/>
            <person name="Ichikawa N."/>
            <person name="Tamura T."/>
        </authorList>
    </citation>
    <scope>NUCLEOTIDE SEQUENCE [LARGE SCALE GENOMIC DNA]</scope>
    <source>
        <strain evidence="3 4">NBRC 13850</strain>
    </source>
</reference>